<proteinExistence type="inferred from homology"/>
<evidence type="ECO:0000256" key="6">
    <source>
        <dbReference type="ARBA" id="ARBA00032162"/>
    </source>
</evidence>
<dbReference type="STRING" id="400092.PKOR_00225"/>
<gene>
    <name evidence="9" type="ORF">PKOR_00225</name>
</gene>
<dbReference type="HOGENOM" id="CLU_062658_8_0_10"/>
<evidence type="ECO:0000256" key="1">
    <source>
        <dbReference type="ARBA" id="ARBA00000847"/>
    </source>
</evidence>
<dbReference type="CDD" id="cd03424">
    <property type="entry name" value="NUDIX_ADPRase_Nudt5_UGPPase_Nudt14"/>
    <property type="match status" value="1"/>
</dbReference>
<evidence type="ECO:0000256" key="2">
    <source>
        <dbReference type="ARBA" id="ARBA00001946"/>
    </source>
</evidence>
<dbReference type="SUPFAM" id="SSF55811">
    <property type="entry name" value="Nudix"/>
    <property type="match status" value="1"/>
</dbReference>
<comment type="catalytic activity">
    <reaction evidence="1">
        <text>GDP-alpha-D-mannose + H2O = alpha-D-mannose 1-phosphate + GMP + 2 H(+)</text>
        <dbReference type="Rhea" id="RHEA:27978"/>
        <dbReference type="ChEBI" id="CHEBI:15377"/>
        <dbReference type="ChEBI" id="CHEBI:15378"/>
        <dbReference type="ChEBI" id="CHEBI:57527"/>
        <dbReference type="ChEBI" id="CHEBI:58115"/>
        <dbReference type="ChEBI" id="CHEBI:58409"/>
    </reaction>
</comment>
<feature type="domain" description="Nudix hydrolase" evidence="8">
    <location>
        <begin position="47"/>
        <end position="178"/>
    </location>
</feature>
<dbReference type="InterPro" id="IPR000086">
    <property type="entry name" value="NUDIX_hydrolase_dom"/>
</dbReference>
<keyword evidence="5 9" id="KW-0378">Hydrolase</keyword>
<dbReference type="OrthoDB" id="9806150at2"/>
<dbReference type="PROSITE" id="PS51462">
    <property type="entry name" value="NUDIX"/>
    <property type="match status" value="1"/>
</dbReference>
<dbReference type="GO" id="GO:0006753">
    <property type="term" value="P:nucleoside phosphate metabolic process"/>
    <property type="evidence" value="ECO:0007669"/>
    <property type="project" value="TreeGrafter"/>
</dbReference>
<dbReference type="PANTHER" id="PTHR11839:SF18">
    <property type="entry name" value="NUDIX HYDROLASE DOMAIN-CONTAINING PROTEIN"/>
    <property type="match status" value="1"/>
</dbReference>
<evidence type="ECO:0000256" key="4">
    <source>
        <dbReference type="ARBA" id="ARBA00016377"/>
    </source>
</evidence>
<dbReference type="Pfam" id="PF00293">
    <property type="entry name" value="NUDIX"/>
    <property type="match status" value="1"/>
</dbReference>
<comment type="cofactor">
    <cofactor evidence="2">
        <name>Mg(2+)</name>
        <dbReference type="ChEBI" id="CHEBI:18420"/>
    </cofactor>
</comment>
<dbReference type="GO" id="GO:0016787">
    <property type="term" value="F:hydrolase activity"/>
    <property type="evidence" value="ECO:0007669"/>
    <property type="project" value="UniProtKB-KW"/>
</dbReference>
<comment type="similarity">
    <text evidence="3">Belongs to the Nudix hydrolase family. NudK subfamily.</text>
</comment>
<keyword evidence="10" id="KW-1185">Reference proteome</keyword>
<evidence type="ECO:0000259" key="8">
    <source>
        <dbReference type="PROSITE" id="PS51462"/>
    </source>
</evidence>
<accession>A0A0E3ZBM2</accession>
<sequence length="188" mass="21289">MSTNHNNTPQPWKILKSDMVVDEKWYKLRRDEVELPNGLVMDDYYVSVRPNVALVFPVTEDNQVIFVRQYKHAAGSIFIELPGGVIDEHEVEPLEAAKRELLEETGYTSDEVEPLLEVIDNPTKDTNKIYYFLARNVHQVAEQDLDVSENIEVLKVPLEEVENMILSGKVNVAGSIALSLLALRKLGA</sequence>
<dbReference type="InterPro" id="IPR015797">
    <property type="entry name" value="NUDIX_hydrolase-like_dom_sf"/>
</dbReference>
<dbReference type="Proteomes" id="UP000033109">
    <property type="component" value="Chromosome"/>
</dbReference>
<evidence type="ECO:0000256" key="5">
    <source>
        <dbReference type="ARBA" id="ARBA00022801"/>
    </source>
</evidence>
<dbReference type="AlphaFoldDB" id="A0A0E3ZBM2"/>
<dbReference type="PANTHER" id="PTHR11839">
    <property type="entry name" value="UDP/ADP-SUGAR PYROPHOSPHATASE"/>
    <property type="match status" value="1"/>
</dbReference>
<dbReference type="Gene3D" id="3.90.79.10">
    <property type="entry name" value="Nucleoside Triphosphate Pyrophosphohydrolase"/>
    <property type="match status" value="1"/>
</dbReference>
<dbReference type="EMBL" id="CP009621">
    <property type="protein sequence ID" value="AKD01863.1"/>
    <property type="molecule type" value="Genomic_DNA"/>
</dbReference>
<evidence type="ECO:0000256" key="3">
    <source>
        <dbReference type="ARBA" id="ARBA00007275"/>
    </source>
</evidence>
<reference evidence="9 10" key="1">
    <citation type="journal article" date="2015" name="Sci. Rep.">
        <title>Unraveling adaptation of Pontibacter korlensis to radiation and infertility in desert through complete genome and comparative transcriptomic analysis.</title>
        <authorList>
            <person name="Dai J."/>
            <person name="Dai W."/>
            <person name="Qiu C."/>
            <person name="Yang Z."/>
            <person name="Zhang Y."/>
            <person name="Zhou M."/>
            <person name="Zhang L."/>
            <person name="Fang C."/>
            <person name="Gao Q."/>
            <person name="Yang Q."/>
            <person name="Li X."/>
            <person name="Wang Z."/>
            <person name="Wang Z."/>
            <person name="Jia Z."/>
            <person name="Chen X."/>
        </authorList>
    </citation>
    <scope>NUCLEOTIDE SEQUENCE [LARGE SCALE GENOMIC DNA]</scope>
    <source>
        <strain evidence="9 10">X14-1T</strain>
    </source>
</reference>
<dbReference type="GO" id="GO:0019693">
    <property type="term" value="P:ribose phosphate metabolic process"/>
    <property type="evidence" value="ECO:0007669"/>
    <property type="project" value="TreeGrafter"/>
</dbReference>
<dbReference type="PATRIC" id="fig|400092.3.peg.50"/>
<evidence type="ECO:0000256" key="7">
    <source>
        <dbReference type="ARBA" id="ARBA00032272"/>
    </source>
</evidence>
<evidence type="ECO:0000313" key="9">
    <source>
        <dbReference type="EMBL" id="AKD01863.1"/>
    </source>
</evidence>
<evidence type="ECO:0000313" key="10">
    <source>
        <dbReference type="Proteomes" id="UP000033109"/>
    </source>
</evidence>
<name>A0A0E3ZBM2_9BACT</name>
<protein>
    <recommendedName>
        <fullName evidence="4">GDP-mannose pyrophosphatase</fullName>
    </recommendedName>
    <alternativeName>
        <fullName evidence="6">GDP-mannose hydrolase</fullName>
    </alternativeName>
    <alternativeName>
        <fullName evidence="7">GDPMK</fullName>
    </alternativeName>
</protein>
<dbReference type="RefSeq" id="WP_046308568.1">
    <property type="nucleotide sequence ID" value="NZ_CBCSCY010000026.1"/>
</dbReference>
<dbReference type="KEGG" id="pko:PKOR_00225"/>
<organism evidence="9 10">
    <name type="scientific">Pontibacter korlensis</name>
    <dbReference type="NCBI Taxonomy" id="400092"/>
    <lineage>
        <taxon>Bacteria</taxon>
        <taxon>Pseudomonadati</taxon>
        <taxon>Bacteroidota</taxon>
        <taxon>Cytophagia</taxon>
        <taxon>Cytophagales</taxon>
        <taxon>Hymenobacteraceae</taxon>
        <taxon>Pontibacter</taxon>
    </lineage>
</organism>